<dbReference type="EMBL" id="MN256757">
    <property type="protein sequence ID" value="QID22551.1"/>
    <property type="molecule type" value="Genomic_DNA"/>
</dbReference>
<keyword evidence="1" id="KW-0614">Plasmid</keyword>
<proteinExistence type="predicted"/>
<name>A0A6G6ALF3_ECOLX</name>
<geneLocation type="plasmid" evidence="1">
    <name>p4M18F</name>
</geneLocation>
<evidence type="ECO:0000313" key="1">
    <source>
        <dbReference type="EMBL" id="QID22551.1"/>
    </source>
</evidence>
<accession>A0A6G6ALF3</accession>
<dbReference type="AlphaFoldDB" id="A0A6G6ALF3"/>
<reference evidence="1" key="1">
    <citation type="submission" date="2019-08" db="EMBL/GenBank/DDBJ databases">
        <authorList>
            <person name="Yao H."/>
        </authorList>
    </citation>
    <scope>NUCLEOTIDE SEQUENCE</scope>
    <source>
        <strain evidence="1">4M18F</strain>
        <plasmid evidence="1">p4M18F</plasmid>
    </source>
</reference>
<organism evidence="1">
    <name type="scientific">Escherichia coli</name>
    <dbReference type="NCBI Taxonomy" id="562"/>
    <lineage>
        <taxon>Bacteria</taxon>
        <taxon>Pseudomonadati</taxon>
        <taxon>Pseudomonadota</taxon>
        <taxon>Gammaproteobacteria</taxon>
        <taxon>Enterobacterales</taxon>
        <taxon>Enterobacteriaceae</taxon>
        <taxon>Escherichia</taxon>
    </lineage>
</organism>
<protein>
    <submittedName>
        <fullName evidence="1">Uncharacterized protein</fullName>
    </submittedName>
</protein>
<sequence>MLTLPIFNTTITGKYRHWTRGGLILSSLVVRLQRKNLVSMFLNPAKFTGKVRSIRNWQSTA</sequence>